<evidence type="ECO:0000313" key="5">
    <source>
        <dbReference type="Ensembl" id="ENSSLUP00000013791.1"/>
    </source>
</evidence>
<dbReference type="InterPro" id="IPR001304">
    <property type="entry name" value="C-type_lectin-like"/>
</dbReference>
<dbReference type="Proteomes" id="UP000694568">
    <property type="component" value="Unplaced"/>
</dbReference>
<keyword evidence="1" id="KW-0430">Lectin</keyword>
<dbReference type="GeneTree" id="ENSGT01030000234575"/>
<dbReference type="InterPro" id="IPR018378">
    <property type="entry name" value="C-type_lectin_CS"/>
</dbReference>
<dbReference type="InterPro" id="IPR016186">
    <property type="entry name" value="C-type_lectin-like/link_sf"/>
</dbReference>
<feature type="domain" description="C-type lectin" evidence="4">
    <location>
        <begin position="88"/>
        <end position="207"/>
    </location>
</feature>
<accession>A0A8C9XRZ6</accession>
<dbReference type="Pfam" id="PF00059">
    <property type="entry name" value="Lectin_C"/>
    <property type="match status" value="1"/>
</dbReference>
<reference evidence="5" key="2">
    <citation type="submission" date="2025-09" db="UniProtKB">
        <authorList>
            <consortium name="Ensembl"/>
        </authorList>
    </citation>
    <scope>IDENTIFICATION</scope>
</reference>
<dbReference type="PANTHER" id="PTHR22803">
    <property type="entry name" value="MANNOSE, PHOSPHOLIPASE, LECTIN RECEPTOR RELATED"/>
    <property type="match status" value="1"/>
</dbReference>
<dbReference type="GO" id="GO:0030246">
    <property type="term" value="F:carbohydrate binding"/>
    <property type="evidence" value="ECO:0007669"/>
    <property type="project" value="UniProtKB-KW"/>
</dbReference>
<proteinExistence type="predicted"/>
<keyword evidence="2" id="KW-1015">Disulfide bond</keyword>
<dbReference type="InterPro" id="IPR050111">
    <property type="entry name" value="C-type_lectin/snaclec_domain"/>
</dbReference>
<keyword evidence="6" id="KW-1185">Reference proteome</keyword>
<evidence type="ECO:0000256" key="1">
    <source>
        <dbReference type="ARBA" id="ARBA00022734"/>
    </source>
</evidence>
<dbReference type="InterPro" id="IPR033989">
    <property type="entry name" value="CD209-like_CTLD"/>
</dbReference>
<evidence type="ECO:0000313" key="6">
    <source>
        <dbReference type="Proteomes" id="UP000694568"/>
    </source>
</evidence>
<evidence type="ECO:0000256" key="2">
    <source>
        <dbReference type="ARBA" id="ARBA00023157"/>
    </source>
</evidence>
<dbReference type="SUPFAM" id="SSF56436">
    <property type="entry name" value="C-type lectin-like"/>
    <property type="match status" value="1"/>
</dbReference>
<dbReference type="PROSITE" id="PS00615">
    <property type="entry name" value="C_TYPE_LECTIN_1"/>
    <property type="match status" value="1"/>
</dbReference>
<name>A0A8C9XRZ6_SANLU</name>
<sequence>MFLIISDHVTLLRSAAELSTIKANLTECLQASDNKRSSLTEERDRLNSRLTEMTKMLDRLQQSEFLLICNVSCLYLTEKTCPAEWRMFSSSCYLLSAESGSWEKGRQYCRDRGADLMVIESSEEQTFLSKFIKKDTRYWIGLTDRDEEGTWKWVDGTPLTQKNWIRGQPDNGGGDPQWGEEDCAHTEPYTANWNDRSCEHVMYWICEKKLNRGVCFEIIHLIMLFTV</sequence>
<protein>
    <recommendedName>
        <fullName evidence="4">C-type lectin domain-containing protein</fullName>
    </recommendedName>
</protein>
<evidence type="ECO:0000256" key="3">
    <source>
        <dbReference type="SAM" id="Coils"/>
    </source>
</evidence>
<dbReference type="CDD" id="cd03590">
    <property type="entry name" value="CLECT_DC-SIGN_like"/>
    <property type="match status" value="1"/>
</dbReference>
<dbReference type="AlphaFoldDB" id="A0A8C9XRZ6"/>
<feature type="coiled-coil region" evidence="3">
    <location>
        <begin position="29"/>
        <end position="63"/>
    </location>
</feature>
<organism evidence="5 6">
    <name type="scientific">Sander lucioperca</name>
    <name type="common">Pike-perch</name>
    <name type="synonym">Perca lucioperca</name>
    <dbReference type="NCBI Taxonomy" id="283035"/>
    <lineage>
        <taxon>Eukaryota</taxon>
        <taxon>Metazoa</taxon>
        <taxon>Chordata</taxon>
        <taxon>Craniata</taxon>
        <taxon>Vertebrata</taxon>
        <taxon>Euteleostomi</taxon>
        <taxon>Actinopterygii</taxon>
        <taxon>Neopterygii</taxon>
        <taxon>Teleostei</taxon>
        <taxon>Neoteleostei</taxon>
        <taxon>Acanthomorphata</taxon>
        <taxon>Eupercaria</taxon>
        <taxon>Perciformes</taxon>
        <taxon>Percoidei</taxon>
        <taxon>Percidae</taxon>
        <taxon>Luciopercinae</taxon>
        <taxon>Sander</taxon>
    </lineage>
</organism>
<keyword evidence="3" id="KW-0175">Coiled coil</keyword>
<dbReference type="InterPro" id="IPR016187">
    <property type="entry name" value="CTDL_fold"/>
</dbReference>
<dbReference type="Gene3D" id="3.10.100.10">
    <property type="entry name" value="Mannose-Binding Protein A, subunit A"/>
    <property type="match status" value="1"/>
</dbReference>
<dbReference type="SMART" id="SM00034">
    <property type="entry name" value="CLECT"/>
    <property type="match status" value="1"/>
</dbReference>
<dbReference type="PROSITE" id="PS50041">
    <property type="entry name" value="C_TYPE_LECTIN_2"/>
    <property type="match status" value="1"/>
</dbReference>
<dbReference type="Ensembl" id="ENSSLUT00000014248.1">
    <property type="protein sequence ID" value="ENSSLUP00000013791.1"/>
    <property type="gene ID" value="ENSSLUG00000006491.1"/>
</dbReference>
<reference evidence="5" key="1">
    <citation type="submission" date="2025-08" db="UniProtKB">
        <authorList>
            <consortium name="Ensembl"/>
        </authorList>
    </citation>
    <scope>IDENTIFICATION</scope>
</reference>
<evidence type="ECO:0000259" key="4">
    <source>
        <dbReference type="PROSITE" id="PS50041"/>
    </source>
</evidence>